<feature type="compositionally biased region" description="Low complexity" evidence="1">
    <location>
        <begin position="1214"/>
        <end position="1231"/>
    </location>
</feature>
<feature type="region of interest" description="Disordered" evidence="1">
    <location>
        <begin position="1387"/>
        <end position="1408"/>
    </location>
</feature>
<reference evidence="2 3" key="2">
    <citation type="journal article" date="2017" name="Sci. Rep.">
        <title>Ant-infecting Ophiocordyceps genomes reveal a high diversity of potential behavioral manipulation genes and a possible major role for enterotoxins.</title>
        <authorList>
            <person name="de Bekker C."/>
            <person name="Ohm R.A."/>
            <person name="Evans H.C."/>
            <person name="Brachmann A."/>
            <person name="Hughes D.P."/>
        </authorList>
    </citation>
    <scope>NUCLEOTIDE SEQUENCE [LARGE SCALE GENOMIC DNA]</scope>
    <source>
        <strain evidence="2 3">SC16a</strain>
    </source>
</reference>
<accession>A0A2A9PHY0</accession>
<feature type="region of interest" description="Disordered" evidence="1">
    <location>
        <begin position="369"/>
        <end position="460"/>
    </location>
</feature>
<feature type="region of interest" description="Disordered" evidence="1">
    <location>
        <begin position="1"/>
        <end position="23"/>
    </location>
</feature>
<feature type="compositionally biased region" description="Polar residues" evidence="1">
    <location>
        <begin position="1"/>
        <end position="15"/>
    </location>
</feature>
<evidence type="ECO:0000313" key="2">
    <source>
        <dbReference type="EMBL" id="PFH60631.1"/>
    </source>
</evidence>
<feature type="region of interest" description="Disordered" evidence="1">
    <location>
        <begin position="474"/>
        <end position="694"/>
    </location>
</feature>
<keyword evidence="3" id="KW-1185">Reference proteome</keyword>
<feature type="compositionally biased region" description="Basic and acidic residues" evidence="1">
    <location>
        <begin position="380"/>
        <end position="416"/>
    </location>
</feature>
<evidence type="ECO:0000313" key="3">
    <source>
        <dbReference type="Proteomes" id="UP000037136"/>
    </source>
</evidence>
<feature type="compositionally biased region" description="Polar residues" evidence="1">
    <location>
        <begin position="1263"/>
        <end position="1274"/>
    </location>
</feature>
<comment type="caution">
    <text evidence="2">The sequence shown here is derived from an EMBL/GenBank/DDBJ whole genome shotgun (WGS) entry which is preliminary data.</text>
</comment>
<feature type="compositionally biased region" description="Low complexity" evidence="1">
    <location>
        <begin position="550"/>
        <end position="562"/>
    </location>
</feature>
<name>A0A2A9PHY0_OPHUN</name>
<gene>
    <name evidence="2" type="ORF">XA68_10591</name>
</gene>
<sequence>MPPKSGSTHKNTSWKRSLDAPHPVLDPSGYPKFTVHDQAPEHQAEFAHFYPNGLPITYNMVHGHDSAGVAQEYIENHLPVRFYTHPPVHAMGKFSTMCGQSKQFCTTGDLLPERRVHLWTKDEIQSVCNSLRKIFWQEMKTLRRPTHWDDLWEYFDAVDLYHYGALNLWNVMNTLFDENCMISSVWRSELSLEIGHFTDEWVKDPGNQEKLKEWDDVKGPVLCCLTPDDWKKVSNLQGDEISLLKSALEYRRETLVSGNVQQGAKPPVDLMSAYQTDNLVNWLADTQVLGKNGLPPPPASAPYHGPQAAMSATAPCFMQQNTMYRSGNRAMSEGGQATGSSAVQALQMSAAAATTRRVGKRGDVVVAVGSSQLPPDGEVTAEKALHDPAKKAKDVLDDAPKESEPAAQKVLDDSLKQSKMVAEEDQPQKSESTTVVKTIPCQHEAPEMKSTDPVTGKIEPNVGPVAQAQKVATVPSQQPRSEFAGQKQVATLPEQTKLSNDKSDCKTEFRVEEERSDRQYSEGQVANEPLGQTTKLPRQKQRDGRAQARNNVPSNVVVSSPPYLDRPAFDTRPEMSRYGQSHTHDARMQTQGRLNSSGAGPRGGAAAPLPSRPPVPSGPQRNYTAPPSAQRGPRVESGGGPPVTSPRGGNWNGGRKGRGRGGGSYGQQRGEFHGGGDVFYDQQQAGGGWKDSWRRQHGSFNETAECRNDGRHGHVGYRPCSCVRCNERNRSVWVVVHERPEVHPSDVGARLRHGMGPRFGDVEAVLTVNCHDGVAFIVRFRNESSVPLALEFLSGLIPEKQLSLAISAVHGSKWVNSTWQNPMPVPHEQSRMPAVVSPGLSYPVNPYGMHHQHHPLADPGAASPSYPVFHGPGQMNMAVGVPPHLVGYNTSMMPPPVPPNRPQGSHGWDRAGSSRNSTASLEFSPKEILKPVRSQVFQPTVNEEVQSKPPSEEALGGATAIAFYDKSGSPDKQQHRDSKAHETRVSLPTTMFEHGSQGKKAEMEMAVTTGAVADYSMPPPQPVGEAPQPCVAETTKQAEEGGKQLKNEKQVNKDEEVAVEQHKEPVVAEDKEPAEDLADEVKVQSKAEKQRKPSIFTEEEIEGRLRAWDRIPMPLDPLKAKKTASSSTEGAVPDREETESANKKSGHGGQKNLEIRTAETEAATRQDAKLGQTGTNSPEKNKGVKSGDGADGHFRRGGRQGQASTRRGDENTEAGAGSQAGGKQSTQTGQSHDNSNRESMNMKKSKKKKNKLSRGTLPALWTPPSTGEATTAATPASPHRTDQAEELPLGEGQQKPTMASESKGTTTSRTPLRKGKDKGPSSGGKGYRADSGGSLRQDKKRRNRGNNAEGLESSSNAVAEQQMEGEEGRGGYGRGGACKPRLNPCATTFGALDGQGKVTEGGRVIGRE</sequence>
<dbReference type="Proteomes" id="UP000037136">
    <property type="component" value="Unassembled WGS sequence"/>
</dbReference>
<reference evidence="2 3" key="1">
    <citation type="journal article" date="2015" name="BMC Genomics">
        <title>Gene expression during zombie ant biting behavior reflects the complexity underlying fungal parasitic behavioral manipulation.</title>
        <authorList>
            <person name="de Bekker C."/>
            <person name="Ohm R.A."/>
            <person name="Loreto R.G."/>
            <person name="Sebastian A."/>
            <person name="Albert I."/>
            <person name="Merrow M."/>
            <person name="Brachmann A."/>
            <person name="Hughes D.P."/>
        </authorList>
    </citation>
    <scope>NUCLEOTIDE SEQUENCE [LARGE SCALE GENOMIC DNA]</scope>
    <source>
        <strain evidence="2 3">SC16a</strain>
    </source>
</reference>
<dbReference type="EMBL" id="LAZP02000116">
    <property type="protein sequence ID" value="PFH60631.1"/>
    <property type="molecule type" value="Genomic_DNA"/>
</dbReference>
<feature type="compositionally biased region" description="Basic and acidic residues" evidence="1">
    <location>
        <begin position="1036"/>
        <end position="1071"/>
    </location>
</feature>
<feature type="compositionally biased region" description="Basic and acidic residues" evidence="1">
    <location>
        <begin position="499"/>
        <end position="520"/>
    </location>
</feature>
<feature type="compositionally biased region" description="Basic and acidic residues" evidence="1">
    <location>
        <begin position="1079"/>
        <end position="1091"/>
    </location>
</feature>
<feature type="compositionally biased region" description="Basic and acidic residues" evidence="1">
    <location>
        <begin position="1132"/>
        <end position="1142"/>
    </location>
</feature>
<evidence type="ECO:0000256" key="1">
    <source>
        <dbReference type="SAM" id="MobiDB-lite"/>
    </source>
</evidence>
<dbReference type="OrthoDB" id="3941926at2759"/>
<proteinExistence type="predicted"/>
<feature type="compositionally biased region" description="Basic and acidic residues" evidence="1">
    <location>
        <begin position="1153"/>
        <end position="1168"/>
    </location>
</feature>
<feature type="region of interest" description="Disordered" evidence="1">
    <location>
        <begin position="1035"/>
        <end position="1375"/>
    </location>
</feature>
<protein>
    <submittedName>
        <fullName evidence="2">Uncharacterized protein</fullName>
    </submittedName>
</protein>
<feature type="compositionally biased region" description="Low complexity" evidence="1">
    <location>
        <begin position="596"/>
        <end position="609"/>
    </location>
</feature>
<feature type="region of interest" description="Disordered" evidence="1">
    <location>
        <begin position="897"/>
        <end position="921"/>
    </location>
</feature>
<feature type="compositionally biased region" description="Polar residues" evidence="1">
    <location>
        <begin position="1294"/>
        <end position="1310"/>
    </location>
</feature>
<feature type="compositionally biased region" description="Basic residues" evidence="1">
    <location>
        <begin position="1243"/>
        <end position="1252"/>
    </location>
</feature>
<organism evidence="2 3">
    <name type="scientific">Ophiocordyceps unilateralis</name>
    <name type="common">Zombie-ant fungus</name>
    <name type="synonym">Torrubia unilateralis</name>
    <dbReference type="NCBI Taxonomy" id="268505"/>
    <lineage>
        <taxon>Eukaryota</taxon>
        <taxon>Fungi</taxon>
        <taxon>Dikarya</taxon>
        <taxon>Ascomycota</taxon>
        <taxon>Pezizomycotina</taxon>
        <taxon>Sordariomycetes</taxon>
        <taxon>Hypocreomycetidae</taxon>
        <taxon>Hypocreales</taxon>
        <taxon>Ophiocordycipitaceae</taxon>
        <taxon>Ophiocordyceps</taxon>
    </lineage>
</organism>
<dbReference type="STRING" id="268505.A0A2A9PHY0"/>
<feature type="compositionally biased region" description="Gly residues" evidence="1">
    <location>
        <begin position="650"/>
        <end position="665"/>
    </location>
</feature>